<feature type="transmembrane region" description="Helical" evidence="5">
    <location>
        <begin position="251"/>
        <end position="272"/>
    </location>
</feature>
<feature type="transmembrane region" description="Helical" evidence="5">
    <location>
        <begin position="30"/>
        <end position="52"/>
    </location>
</feature>
<dbReference type="InterPro" id="IPR004841">
    <property type="entry name" value="AA-permease/SLC12A_dom"/>
</dbReference>
<dbReference type="Gene3D" id="1.20.1740.10">
    <property type="entry name" value="Amino acid/polyamine transporter I"/>
    <property type="match status" value="1"/>
</dbReference>
<reference evidence="8" key="1">
    <citation type="journal article" date="2019" name="Int. J. Syst. Evol. Microbiol.">
        <title>The Global Catalogue of Microorganisms (GCM) 10K type strain sequencing project: providing services to taxonomists for standard genome sequencing and annotation.</title>
        <authorList>
            <consortium name="The Broad Institute Genomics Platform"/>
            <consortium name="The Broad Institute Genome Sequencing Center for Infectious Disease"/>
            <person name="Wu L."/>
            <person name="Ma J."/>
        </authorList>
    </citation>
    <scope>NUCLEOTIDE SEQUENCE [LARGE SCALE GENOMIC DNA]</scope>
    <source>
        <strain evidence="8">JCM 11813</strain>
    </source>
</reference>
<dbReference type="InterPro" id="IPR050367">
    <property type="entry name" value="APC_superfamily"/>
</dbReference>
<evidence type="ECO:0000256" key="2">
    <source>
        <dbReference type="ARBA" id="ARBA00022692"/>
    </source>
</evidence>
<accession>A0ABP4FF34</accession>
<dbReference type="Proteomes" id="UP001499979">
    <property type="component" value="Unassembled WGS sequence"/>
</dbReference>
<comment type="caution">
    <text evidence="7">The sequence shown here is derived from an EMBL/GenBank/DDBJ whole genome shotgun (WGS) entry which is preliminary data.</text>
</comment>
<feature type="transmembrane region" description="Helical" evidence="5">
    <location>
        <begin position="144"/>
        <end position="163"/>
    </location>
</feature>
<feature type="transmembrane region" description="Helical" evidence="5">
    <location>
        <begin position="475"/>
        <end position="497"/>
    </location>
</feature>
<feature type="transmembrane region" description="Helical" evidence="5">
    <location>
        <begin position="317"/>
        <end position="342"/>
    </location>
</feature>
<keyword evidence="4 5" id="KW-0472">Membrane</keyword>
<dbReference type="PANTHER" id="PTHR42770">
    <property type="entry name" value="AMINO ACID TRANSPORTER-RELATED"/>
    <property type="match status" value="1"/>
</dbReference>
<evidence type="ECO:0000313" key="8">
    <source>
        <dbReference type="Proteomes" id="UP001499979"/>
    </source>
</evidence>
<evidence type="ECO:0000259" key="6">
    <source>
        <dbReference type="Pfam" id="PF00324"/>
    </source>
</evidence>
<organism evidence="7 8">
    <name type="scientific">Nocardioides aquiterrae</name>
    <dbReference type="NCBI Taxonomy" id="203799"/>
    <lineage>
        <taxon>Bacteria</taxon>
        <taxon>Bacillati</taxon>
        <taxon>Actinomycetota</taxon>
        <taxon>Actinomycetes</taxon>
        <taxon>Propionibacteriales</taxon>
        <taxon>Nocardioidaceae</taxon>
        <taxon>Nocardioides</taxon>
    </lineage>
</organism>
<feature type="transmembrane region" description="Helical" evidence="5">
    <location>
        <begin position="395"/>
        <end position="419"/>
    </location>
</feature>
<feature type="domain" description="Amino acid permease/ SLC12A" evidence="6">
    <location>
        <begin position="43"/>
        <end position="482"/>
    </location>
</feature>
<evidence type="ECO:0000313" key="7">
    <source>
        <dbReference type="EMBL" id="GAA1165927.1"/>
    </source>
</evidence>
<gene>
    <name evidence="7" type="ORF">GCM10009606_49030</name>
</gene>
<comment type="subcellular location">
    <subcellularLocation>
        <location evidence="1">Membrane</location>
        <topology evidence="1">Multi-pass membrane protein</topology>
    </subcellularLocation>
</comment>
<dbReference type="PANTHER" id="PTHR42770:SF16">
    <property type="entry name" value="AMINO ACID PERMEASE"/>
    <property type="match status" value="1"/>
</dbReference>
<feature type="transmembrane region" description="Helical" evidence="5">
    <location>
        <begin position="431"/>
        <end position="455"/>
    </location>
</feature>
<dbReference type="RefSeq" id="WP_343911245.1">
    <property type="nucleotide sequence ID" value="NZ_BAAAJE010000037.1"/>
</dbReference>
<feature type="transmembrane region" description="Helical" evidence="5">
    <location>
        <begin position="209"/>
        <end position="230"/>
    </location>
</feature>
<feature type="transmembrane region" description="Helical" evidence="5">
    <location>
        <begin position="362"/>
        <end position="383"/>
    </location>
</feature>
<dbReference type="EMBL" id="BAAAJE010000037">
    <property type="protein sequence ID" value="GAA1165927.1"/>
    <property type="molecule type" value="Genomic_DNA"/>
</dbReference>
<evidence type="ECO:0000256" key="3">
    <source>
        <dbReference type="ARBA" id="ARBA00022989"/>
    </source>
</evidence>
<feature type="transmembrane region" description="Helical" evidence="5">
    <location>
        <begin position="170"/>
        <end position="189"/>
    </location>
</feature>
<evidence type="ECO:0000256" key="4">
    <source>
        <dbReference type="ARBA" id="ARBA00023136"/>
    </source>
</evidence>
<sequence length="512" mass="53001">MTAEQGALQPAPDLATDEVLARNRLGVAGIVFFVVAAAAPLVGMTGAVPVAIVLGNGAAVPGTYLVAGLVLLAFSVGYSAMSHRVSNTGAFFAYVGRGLGIVPGVGSAFVSLLAYLAVQLAVFGFFGGVAAAQFDAKLGIDLTWWVWALIAWAVVLVLSVLQVDIGAKLLGVLMLIEVGSLALLAVVVLLRGGGPDGLGFVDSFAPSDIFAGGFSGSAGIALAFAFASYIGFEATAIYAEETKDPKRNVPIATYAAVSLIAVLFAVTSWAVVSGVGTADVVNRVAEISSVDGTPLADPAAVIYSVADDYVGSWLSDLMSWLVLSSLFAGLLAFQNSAARYFYSMGRAGVLPRALDRVNGRGAPVMGAVATSVVSLAVILLFVVTDKDPILNLFYWFSGLAVLAIVLVEILVSIAVIAYFRRENDDKRVWNTVLAPLIAVVGLMSAAYLLIARFGLLAGTTAEGVDPTTQTFGLSTTGWVLVLAPVTVFILGMVVGAVRRNDENEDAVADFVS</sequence>
<keyword evidence="3 5" id="KW-1133">Transmembrane helix</keyword>
<proteinExistence type="predicted"/>
<feature type="transmembrane region" description="Helical" evidence="5">
    <location>
        <begin position="58"/>
        <end position="78"/>
    </location>
</feature>
<feature type="transmembrane region" description="Helical" evidence="5">
    <location>
        <begin position="99"/>
        <end position="132"/>
    </location>
</feature>
<evidence type="ECO:0000256" key="1">
    <source>
        <dbReference type="ARBA" id="ARBA00004141"/>
    </source>
</evidence>
<dbReference type="Pfam" id="PF00324">
    <property type="entry name" value="AA_permease"/>
    <property type="match status" value="1"/>
</dbReference>
<keyword evidence="2 5" id="KW-0812">Transmembrane</keyword>
<evidence type="ECO:0000256" key="5">
    <source>
        <dbReference type="SAM" id="Phobius"/>
    </source>
</evidence>
<keyword evidence="8" id="KW-1185">Reference proteome</keyword>
<name>A0ABP4FF34_9ACTN</name>
<dbReference type="PIRSF" id="PIRSF006060">
    <property type="entry name" value="AA_transporter"/>
    <property type="match status" value="1"/>
</dbReference>
<protein>
    <submittedName>
        <fullName evidence="7">APC family permease</fullName>
    </submittedName>
</protein>